<gene>
    <name evidence="1" type="ORF">TNCT_222391</name>
</gene>
<name>A0A8X6M123_TRICU</name>
<dbReference type="AlphaFoldDB" id="A0A8X6M123"/>
<dbReference type="Proteomes" id="UP000887116">
    <property type="component" value="Unassembled WGS sequence"/>
</dbReference>
<protein>
    <submittedName>
        <fullName evidence="1">Uncharacterized protein</fullName>
    </submittedName>
</protein>
<keyword evidence="2" id="KW-1185">Reference proteome</keyword>
<comment type="caution">
    <text evidence="1">The sequence shown here is derived from an EMBL/GenBank/DDBJ whole genome shotgun (WGS) entry which is preliminary data.</text>
</comment>
<dbReference type="EMBL" id="BMAO01018951">
    <property type="protein sequence ID" value="GFR27399.1"/>
    <property type="molecule type" value="Genomic_DNA"/>
</dbReference>
<evidence type="ECO:0000313" key="1">
    <source>
        <dbReference type="EMBL" id="GFR27399.1"/>
    </source>
</evidence>
<organism evidence="1 2">
    <name type="scientific">Trichonephila clavata</name>
    <name type="common">Joro spider</name>
    <name type="synonym">Nephila clavata</name>
    <dbReference type="NCBI Taxonomy" id="2740835"/>
    <lineage>
        <taxon>Eukaryota</taxon>
        <taxon>Metazoa</taxon>
        <taxon>Ecdysozoa</taxon>
        <taxon>Arthropoda</taxon>
        <taxon>Chelicerata</taxon>
        <taxon>Arachnida</taxon>
        <taxon>Araneae</taxon>
        <taxon>Araneomorphae</taxon>
        <taxon>Entelegynae</taxon>
        <taxon>Araneoidea</taxon>
        <taxon>Nephilidae</taxon>
        <taxon>Trichonephila</taxon>
    </lineage>
</organism>
<reference evidence="1" key="1">
    <citation type="submission" date="2020-07" db="EMBL/GenBank/DDBJ databases">
        <title>Multicomponent nature underlies the extraordinary mechanical properties of spider dragline silk.</title>
        <authorList>
            <person name="Kono N."/>
            <person name="Nakamura H."/>
            <person name="Mori M."/>
            <person name="Yoshida Y."/>
            <person name="Ohtoshi R."/>
            <person name="Malay A.D."/>
            <person name="Moran D.A.P."/>
            <person name="Tomita M."/>
            <person name="Numata K."/>
            <person name="Arakawa K."/>
        </authorList>
    </citation>
    <scope>NUCLEOTIDE SEQUENCE</scope>
</reference>
<sequence>MTSFRIQFPLPLRKPLNYLRASTDIILCACARETWAGENQRKHRSHAHKSKLHHTIRVPLALSALFTIDCRLLPTAHHNLVPPRD</sequence>
<proteinExistence type="predicted"/>
<accession>A0A8X6M123</accession>
<evidence type="ECO:0000313" key="2">
    <source>
        <dbReference type="Proteomes" id="UP000887116"/>
    </source>
</evidence>